<dbReference type="Proteomes" id="UP001451571">
    <property type="component" value="Chromosome"/>
</dbReference>
<organism evidence="2 3">
    <name type="scientific">Kineothrix sedimenti</name>
    <dbReference type="NCBI Taxonomy" id="3123317"/>
    <lineage>
        <taxon>Bacteria</taxon>
        <taxon>Bacillati</taxon>
        <taxon>Bacillota</taxon>
        <taxon>Clostridia</taxon>
        <taxon>Lachnospirales</taxon>
        <taxon>Lachnospiraceae</taxon>
        <taxon>Kineothrix</taxon>
    </lineage>
</organism>
<evidence type="ECO:0000313" key="3">
    <source>
        <dbReference type="Proteomes" id="UP001451571"/>
    </source>
</evidence>
<protein>
    <submittedName>
        <fullName evidence="2">DUF551 domain-containing protein</fullName>
    </submittedName>
</protein>
<proteinExistence type="predicted"/>
<keyword evidence="3" id="KW-1185">Reference proteome</keyword>
<sequence>MQEVFEKIIEKLHKDARTLYSLDSFTPVGAWKREDAIEVVKEVAAEYNNGWISASERLPEGNGNYTVTEEVHSLRTDNRILQTRAVGEVEFVDGKWRRAKHLKIIAWQPLPQPYEPKED</sequence>
<gene>
    <name evidence="2" type="ORF">V6984_16815</name>
</gene>
<dbReference type="EMBL" id="CP146256">
    <property type="protein sequence ID" value="XAH73153.1"/>
    <property type="molecule type" value="Genomic_DNA"/>
</dbReference>
<dbReference type="RefSeq" id="WP_342756760.1">
    <property type="nucleotide sequence ID" value="NZ_CP146256.1"/>
</dbReference>
<dbReference type="Pfam" id="PF04448">
    <property type="entry name" value="DUF551"/>
    <property type="match status" value="1"/>
</dbReference>
<dbReference type="InterPro" id="IPR007539">
    <property type="entry name" value="DUF551"/>
</dbReference>
<reference evidence="2 3" key="1">
    <citation type="submission" date="2024-02" db="EMBL/GenBank/DDBJ databases">
        <title>Bacterial strain from lacustrine sediment.</title>
        <authorList>
            <person name="Petit C."/>
            <person name="Fadhlaoui K."/>
        </authorList>
    </citation>
    <scope>NUCLEOTIDE SEQUENCE [LARGE SCALE GENOMIC DNA]</scope>
    <source>
        <strain evidence="2 3">IPX-CK</strain>
    </source>
</reference>
<feature type="domain" description="DUF551" evidence="1">
    <location>
        <begin position="50"/>
        <end position="113"/>
    </location>
</feature>
<accession>A0ABZ3EUT5</accession>
<evidence type="ECO:0000259" key="1">
    <source>
        <dbReference type="Pfam" id="PF04448"/>
    </source>
</evidence>
<evidence type="ECO:0000313" key="2">
    <source>
        <dbReference type="EMBL" id="XAH73153.1"/>
    </source>
</evidence>
<name>A0ABZ3EUT5_9FIRM</name>